<dbReference type="Pfam" id="PF10982">
    <property type="entry name" value="DUF2789"/>
    <property type="match status" value="1"/>
</dbReference>
<keyword evidence="2" id="KW-1185">Reference proteome</keyword>
<dbReference type="EMBL" id="CP010415">
    <property type="protein sequence ID" value="AJE21997.1"/>
    <property type="molecule type" value="Genomic_DNA"/>
</dbReference>
<dbReference type="InterPro" id="IPR021250">
    <property type="entry name" value="DUF2789"/>
</dbReference>
<dbReference type="KEGG" id="acx:Achr_25700"/>
<dbReference type="HOGENOM" id="CLU_177836_0_0_6"/>
<dbReference type="STRING" id="1328314.Achr_25700"/>
<reference evidence="1 2" key="1">
    <citation type="journal article" date="2015" name="PLoS ONE">
        <title>Azotobacter Genomes: The Genome of Azotobacter chroococcum NCIMB 8003 (ATCC 4412).</title>
        <authorList>
            <person name="Robson R.L."/>
            <person name="Jones R."/>
            <person name="Robson R.M."/>
            <person name="Schwartz A."/>
            <person name="Richardson T.H."/>
        </authorList>
    </citation>
    <scope>NUCLEOTIDE SEQUENCE [LARGE SCALE GENOMIC DNA]</scope>
    <source>
        <strain evidence="1 2">NCIMB 8003</strain>
    </source>
</reference>
<evidence type="ECO:0000313" key="2">
    <source>
        <dbReference type="Proteomes" id="UP000068210"/>
    </source>
</evidence>
<gene>
    <name evidence="1" type="ORF">Achr_25700</name>
</gene>
<dbReference type="InterPro" id="IPR038086">
    <property type="entry name" value="DUF2789_sf"/>
</dbReference>
<sequence>MEMPIHKLSTLFDQLGLKSDPASIDAFIGSHMLPDGIKVSEAPFWSPSQAALLKEELLDDADWAPIVDELNERLHPRH</sequence>
<dbReference type="Gene3D" id="1.10.10.1130">
    <property type="entry name" value="Uncharacterised protein PF10982, DUF2789"/>
    <property type="match status" value="1"/>
</dbReference>
<evidence type="ECO:0008006" key="3">
    <source>
        <dbReference type="Google" id="ProtNLM"/>
    </source>
</evidence>
<accession>A0A0C4WU90</accession>
<name>A0A0C4WU90_9GAMM</name>
<evidence type="ECO:0000313" key="1">
    <source>
        <dbReference type="EMBL" id="AJE21997.1"/>
    </source>
</evidence>
<dbReference type="AlphaFoldDB" id="A0A0C4WU90"/>
<dbReference type="RefSeq" id="WP_039804956.1">
    <property type="nucleotide sequence ID" value="NZ_CP010415.1"/>
</dbReference>
<dbReference type="Proteomes" id="UP000068210">
    <property type="component" value="Chromosome"/>
</dbReference>
<protein>
    <recommendedName>
        <fullName evidence="3">DUF2789 domain-containing protein</fullName>
    </recommendedName>
</protein>
<organism evidence="1 2">
    <name type="scientific">Azotobacter chroococcum NCIMB 8003</name>
    <dbReference type="NCBI Taxonomy" id="1328314"/>
    <lineage>
        <taxon>Bacteria</taxon>
        <taxon>Pseudomonadati</taxon>
        <taxon>Pseudomonadota</taxon>
        <taxon>Gammaproteobacteria</taxon>
        <taxon>Pseudomonadales</taxon>
        <taxon>Pseudomonadaceae</taxon>
        <taxon>Azotobacter</taxon>
    </lineage>
</organism>
<proteinExistence type="predicted"/>